<dbReference type="AlphaFoldDB" id="A0A9P5H638"/>
<organism evidence="2 3">
    <name type="scientific">Cylindrodendrum hubeiense</name>
    <dbReference type="NCBI Taxonomy" id="595255"/>
    <lineage>
        <taxon>Eukaryota</taxon>
        <taxon>Fungi</taxon>
        <taxon>Dikarya</taxon>
        <taxon>Ascomycota</taxon>
        <taxon>Pezizomycotina</taxon>
        <taxon>Sordariomycetes</taxon>
        <taxon>Hypocreomycetidae</taxon>
        <taxon>Hypocreales</taxon>
        <taxon>Nectriaceae</taxon>
        <taxon>Cylindrodendrum</taxon>
    </lineage>
</organism>
<gene>
    <name evidence="2" type="ORF">G7Z17_g8357</name>
</gene>
<keyword evidence="1" id="KW-0732">Signal</keyword>
<dbReference type="Proteomes" id="UP000722485">
    <property type="component" value="Unassembled WGS sequence"/>
</dbReference>
<sequence length="235" mass="24791">MLFLTAIAVLGLVSTSTAAPAPAVLAADDIIVLKTDGSSEVMKLADFQALESKSSAPAGFGVRDLSDTTLVRRACDSSSSEIQVTSDEEFLNWDIAISPVVSSAGGTGTVSVASGYTISNAVSVSESASLTIVKDLLSASLTVSYTETWTTSQTQTLTFTVPDGQHGVIVSEPYVRRVQGFMLEGCSDNWEKTSFMSDSYSSQSYGDMSWVKGVIRLCSSETYPIPYCVGTGEHA</sequence>
<evidence type="ECO:0000313" key="3">
    <source>
        <dbReference type="Proteomes" id="UP000722485"/>
    </source>
</evidence>
<evidence type="ECO:0000256" key="1">
    <source>
        <dbReference type="SAM" id="SignalP"/>
    </source>
</evidence>
<dbReference type="Pfam" id="PF19535">
    <property type="entry name" value="DUF6060"/>
    <property type="match status" value="1"/>
</dbReference>
<protein>
    <submittedName>
        <fullName evidence="2">Uncharacterized protein</fullName>
    </submittedName>
</protein>
<dbReference type="OrthoDB" id="4831122at2759"/>
<dbReference type="EMBL" id="JAANBB010000209">
    <property type="protein sequence ID" value="KAF7546558.1"/>
    <property type="molecule type" value="Genomic_DNA"/>
</dbReference>
<comment type="caution">
    <text evidence="2">The sequence shown here is derived from an EMBL/GenBank/DDBJ whole genome shotgun (WGS) entry which is preliminary data.</text>
</comment>
<feature type="signal peptide" evidence="1">
    <location>
        <begin position="1"/>
        <end position="18"/>
    </location>
</feature>
<name>A0A9P5H638_9HYPO</name>
<evidence type="ECO:0000313" key="2">
    <source>
        <dbReference type="EMBL" id="KAF7546558.1"/>
    </source>
</evidence>
<accession>A0A9P5H638</accession>
<reference evidence="2" key="1">
    <citation type="submission" date="2020-03" db="EMBL/GenBank/DDBJ databases">
        <title>Draft Genome Sequence of Cylindrodendrum hubeiense.</title>
        <authorList>
            <person name="Buettner E."/>
            <person name="Kellner H."/>
        </authorList>
    </citation>
    <scope>NUCLEOTIDE SEQUENCE</scope>
    <source>
        <strain evidence="2">IHI 201604</strain>
    </source>
</reference>
<dbReference type="InterPro" id="IPR045702">
    <property type="entry name" value="DUF6060"/>
</dbReference>
<proteinExistence type="predicted"/>
<keyword evidence="3" id="KW-1185">Reference proteome</keyword>
<feature type="chain" id="PRO_5040275432" evidence="1">
    <location>
        <begin position="19"/>
        <end position="235"/>
    </location>
</feature>